<sequence>MESSISLEETNKIRISLGLKPLTDDGAPTDNKEKEAEDNFAKRKQAEAREKEQSEIVARIQKNKNRRELNRRLVGTTLGDAEEDADDTLKWVKKAKKKEKELAKKRMQDIEKMDKLHQDDYSEKDLVGLKVSHDFEGLGEGEDRILTLKDSRILDNEEDELQNIDMAEEEQDKKRFENKIKKHDYKGYDDDEFLGGSEGIKRAILAKYDEVIDGTTETGFRLGDSIPKSAQQVRQDKEQLAASVNKSLLSIDYAKNMETSDYVKEGDVGFKKPKTKKKRSSRRAPLEPEAPIAAPAENGISASMDVDEKKPILPPPDLDANFVDDDELQAALARTRRTKVKKAKITPEEIARRVAEERAEEEALAQQTGESRIVVEDDDDDAGLTFDETSEFVRAISYNPAPIKTESQPEPQPKKEAIVIQINTNRQRSEARGSGEGMDVDEAVGEIEAGEVDIKEEEDEEAMLMALENMISTSGEDAVKKEVDQTDADDLITSNAYTFSSGMAGTLKILQQQGILKTVSDDAQERDRNQKAHDKWLADHRRRIAQRELDRLRSRNSNKDQATREYENRQREQQEAREQQEEFKNYKPDINIKYHDEFGREMTDKEAWKALSHRFHGKGSGRMKTEKRLKKIAEEKKKEAMASGDTPLSMNRAFQIRQEKAGQAHMVLSVGNRGAVPQATEFLDAPNLSKGRNEKGKGKKKDSGKAPTPVIDMTGFTNHPPLEPLGGLSHSAATSGAAIGSLPSSHSGSPAPPLMMKSSFSRISGEPTMDKESSRSPAADRTKVAFGFGTKRKAAEDGGSTPPAKSRR</sequence>
<reference evidence="9" key="1">
    <citation type="journal article" date="2014" name="Proc. Natl. Acad. Sci. U.S.A.">
        <title>Extensive sampling of basidiomycete genomes demonstrates inadequacy of the white-rot/brown-rot paradigm for wood decay fungi.</title>
        <authorList>
            <person name="Riley R."/>
            <person name="Salamov A.A."/>
            <person name="Brown D.W."/>
            <person name="Nagy L.G."/>
            <person name="Floudas D."/>
            <person name="Held B.W."/>
            <person name="Levasseur A."/>
            <person name="Lombard V."/>
            <person name="Morin E."/>
            <person name="Otillar R."/>
            <person name="Lindquist E.A."/>
            <person name="Sun H."/>
            <person name="LaButti K.M."/>
            <person name="Schmutz J."/>
            <person name="Jabbour D."/>
            <person name="Luo H."/>
            <person name="Baker S.E."/>
            <person name="Pisabarro A.G."/>
            <person name="Walton J.D."/>
            <person name="Blanchette R.A."/>
            <person name="Henrissat B."/>
            <person name="Martin F."/>
            <person name="Cullen D."/>
            <person name="Hibbett D.S."/>
            <person name="Grigoriev I.V."/>
        </authorList>
    </citation>
    <scope>NUCLEOTIDE SEQUENCE [LARGE SCALE GENOMIC DNA]</scope>
    <source>
        <strain evidence="9">FD-172 SS1</strain>
    </source>
</reference>
<keyword evidence="3" id="KW-0507">mRNA processing</keyword>
<feature type="compositionally biased region" description="Basic and acidic residues" evidence="7">
    <location>
        <begin position="768"/>
        <end position="783"/>
    </location>
</feature>
<name>A0A067MUG4_BOTB1</name>
<feature type="compositionally biased region" description="Basic and acidic residues" evidence="7">
    <location>
        <begin position="691"/>
        <end position="704"/>
    </location>
</feature>
<feature type="region of interest" description="Disordered" evidence="7">
    <location>
        <begin position="18"/>
        <end position="59"/>
    </location>
</feature>
<dbReference type="Proteomes" id="UP000027195">
    <property type="component" value="Unassembled WGS sequence"/>
</dbReference>
<dbReference type="FunCoup" id="A0A067MUG4">
    <property type="interactions" value="761"/>
</dbReference>
<evidence type="ECO:0000256" key="6">
    <source>
        <dbReference type="SAM" id="Coils"/>
    </source>
</evidence>
<feature type="region of interest" description="Disordered" evidence="7">
    <location>
        <begin position="678"/>
        <end position="808"/>
    </location>
</feature>
<feature type="compositionally biased region" description="Low complexity" evidence="7">
    <location>
        <begin position="287"/>
        <end position="297"/>
    </location>
</feature>
<keyword evidence="6" id="KW-0175">Coiled coil</keyword>
<dbReference type="GO" id="GO:0046540">
    <property type="term" value="C:U4/U6 x U5 tri-snRNP complex"/>
    <property type="evidence" value="ECO:0007669"/>
    <property type="project" value="InterPro"/>
</dbReference>
<feature type="region of interest" description="Disordered" evidence="7">
    <location>
        <begin position="549"/>
        <end position="584"/>
    </location>
</feature>
<dbReference type="PANTHER" id="PTHR14152">
    <property type="entry name" value="SQUAMOUS CELL CARCINOMA ANTIGEN RECOGNISED BY CYTOTOXIC T LYMPHOCYTES"/>
    <property type="match status" value="1"/>
</dbReference>
<dbReference type="InterPro" id="IPR005011">
    <property type="entry name" value="SNU66/SART1"/>
</dbReference>
<dbReference type="HOGENOM" id="CLU_009379_2_1_1"/>
<dbReference type="InParanoid" id="A0A067MUG4"/>
<keyword evidence="4" id="KW-0508">mRNA splicing</keyword>
<feature type="region of interest" description="Disordered" evidence="7">
    <location>
        <begin position="264"/>
        <end position="299"/>
    </location>
</feature>
<dbReference type="Pfam" id="PF19252">
    <property type="entry name" value="HIND"/>
    <property type="match status" value="1"/>
</dbReference>
<dbReference type="AlphaFoldDB" id="A0A067MUG4"/>
<comment type="subcellular location">
    <subcellularLocation>
        <location evidence="1">Nucleus</location>
    </subcellularLocation>
</comment>
<dbReference type="PANTHER" id="PTHR14152:SF5">
    <property type="entry name" value="U4_U6.U5 TRI-SNRNP-ASSOCIATED PROTEIN 1"/>
    <property type="match status" value="1"/>
</dbReference>
<feature type="coiled-coil region" evidence="6">
    <location>
        <begin position="154"/>
        <end position="186"/>
    </location>
</feature>
<dbReference type="STRING" id="930990.A0A067MUG4"/>
<keyword evidence="5" id="KW-0539">Nucleus</keyword>
<organism evidence="8 9">
    <name type="scientific">Botryobasidium botryosum (strain FD-172 SS1)</name>
    <dbReference type="NCBI Taxonomy" id="930990"/>
    <lineage>
        <taxon>Eukaryota</taxon>
        <taxon>Fungi</taxon>
        <taxon>Dikarya</taxon>
        <taxon>Basidiomycota</taxon>
        <taxon>Agaricomycotina</taxon>
        <taxon>Agaricomycetes</taxon>
        <taxon>Cantharellales</taxon>
        <taxon>Botryobasidiaceae</taxon>
        <taxon>Botryobasidium</taxon>
    </lineage>
</organism>
<feature type="compositionally biased region" description="Basic and acidic residues" evidence="7">
    <location>
        <begin position="30"/>
        <end position="54"/>
    </location>
</feature>
<accession>A0A067MUG4</accession>
<feature type="region of interest" description="Disordered" evidence="7">
    <location>
        <begin position="357"/>
        <end position="384"/>
    </location>
</feature>
<dbReference type="GO" id="GO:0000481">
    <property type="term" value="P:maturation of 5S rRNA"/>
    <property type="evidence" value="ECO:0007669"/>
    <property type="project" value="TreeGrafter"/>
</dbReference>
<evidence type="ECO:0000313" key="8">
    <source>
        <dbReference type="EMBL" id="KDQ19259.1"/>
    </source>
</evidence>
<evidence type="ECO:0000256" key="4">
    <source>
        <dbReference type="ARBA" id="ARBA00023187"/>
    </source>
</evidence>
<dbReference type="EMBL" id="KL198019">
    <property type="protein sequence ID" value="KDQ19259.1"/>
    <property type="molecule type" value="Genomic_DNA"/>
</dbReference>
<evidence type="ECO:0000256" key="3">
    <source>
        <dbReference type="ARBA" id="ARBA00022664"/>
    </source>
</evidence>
<keyword evidence="9" id="KW-1185">Reference proteome</keyword>
<feature type="compositionally biased region" description="Acidic residues" evidence="7">
    <location>
        <begin position="438"/>
        <end position="452"/>
    </location>
</feature>
<comment type="similarity">
    <text evidence="2">Belongs to the SNU66/SART1 family.</text>
</comment>
<feature type="compositionally biased region" description="Basic residues" evidence="7">
    <location>
        <begin position="271"/>
        <end position="282"/>
    </location>
</feature>
<feature type="region of interest" description="Disordered" evidence="7">
    <location>
        <begin position="424"/>
        <end position="452"/>
    </location>
</feature>
<evidence type="ECO:0000256" key="5">
    <source>
        <dbReference type="ARBA" id="ARBA00023242"/>
    </source>
</evidence>
<evidence type="ECO:0008006" key="10">
    <source>
        <dbReference type="Google" id="ProtNLM"/>
    </source>
</evidence>
<dbReference type="OrthoDB" id="5583at2759"/>
<dbReference type="InterPro" id="IPR045347">
    <property type="entry name" value="HIND"/>
</dbReference>
<dbReference type="GO" id="GO:0045292">
    <property type="term" value="P:mRNA cis splicing, via spliceosome"/>
    <property type="evidence" value="ECO:0007669"/>
    <property type="project" value="TreeGrafter"/>
</dbReference>
<proteinExistence type="inferred from homology"/>
<evidence type="ECO:0000256" key="2">
    <source>
        <dbReference type="ARBA" id="ARBA00006076"/>
    </source>
</evidence>
<protein>
    <recommendedName>
        <fullName evidence="10">SART-1 protein</fullName>
    </recommendedName>
</protein>
<evidence type="ECO:0000256" key="7">
    <source>
        <dbReference type="SAM" id="MobiDB-lite"/>
    </source>
</evidence>
<dbReference type="Pfam" id="PF03343">
    <property type="entry name" value="SART-1"/>
    <property type="match status" value="1"/>
</dbReference>
<evidence type="ECO:0000313" key="9">
    <source>
        <dbReference type="Proteomes" id="UP000027195"/>
    </source>
</evidence>
<gene>
    <name evidence="8" type="ORF">BOTBODRAFT_27840</name>
</gene>
<evidence type="ECO:0000256" key="1">
    <source>
        <dbReference type="ARBA" id="ARBA00004123"/>
    </source>
</evidence>